<protein>
    <recommendedName>
        <fullName evidence="4">DUF4079 domain-containing protein</fullName>
    </recommendedName>
</protein>
<feature type="transmembrane region" description="Helical" evidence="1">
    <location>
        <begin position="116"/>
        <end position="137"/>
    </location>
</feature>
<dbReference type="AlphaFoldDB" id="A0A563VMX2"/>
<sequence>MDLPSFIWLWKIAAWSMGLAIAAYGILLLSGATILYSRIYRSRRPSWLRTFHYTMGIVMIFLVLLLLAIGLVGTLGHYGSLGHSSHLIAGILVVILVIISGVSASQISPQNSWARSLHLTVNLILLVGLIFVSITGWDVVQKYL</sequence>
<dbReference type="OrthoDB" id="465212at2"/>
<feature type="transmembrane region" description="Helical" evidence="1">
    <location>
        <begin position="84"/>
        <end position="104"/>
    </location>
</feature>
<dbReference type="RefSeq" id="WP_144870846.1">
    <property type="nucleotide sequence ID" value="NZ_LR213915.1"/>
</dbReference>
<dbReference type="InterPro" id="IPR025067">
    <property type="entry name" value="DUF4079"/>
</dbReference>
<accession>A0A563VMX2</accession>
<dbReference type="EMBL" id="CAACVJ010000073">
    <property type="protein sequence ID" value="VEP12771.1"/>
    <property type="molecule type" value="Genomic_DNA"/>
</dbReference>
<gene>
    <name evidence="2" type="ORF">H1P_1640008</name>
</gene>
<dbReference type="Pfam" id="PF13301">
    <property type="entry name" value="DUF4079"/>
    <property type="match status" value="1"/>
</dbReference>
<keyword evidence="1" id="KW-1133">Transmembrane helix</keyword>
<keyword evidence="3" id="KW-1185">Reference proteome</keyword>
<name>A0A563VMX2_9CYAN</name>
<keyword evidence="1" id="KW-0812">Transmembrane</keyword>
<evidence type="ECO:0008006" key="4">
    <source>
        <dbReference type="Google" id="ProtNLM"/>
    </source>
</evidence>
<evidence type="ECO:0000313" key="3">
    <source>
        <dbReference type="Proteomes" id="UP000320055"/>
    </source>
</evidence>
<keyword evidence="1" id="KW-0472">Membrane</keyword>
<dbReference type="Proteomes" id="UP000320055">
    <property type="component" value="Unassembled WGS sequence"/>
</dbReference>
<reference evidence="2 3" key="1">
    <citation type="submission" date="2019-01" db="EMBL/GenBank/DDBJ databases">
        <authorList>
            <person name="Brito A."/>
        </authorList>
    </citation>
    <scope>NUCLEOTIDE SEQUENCE [LARGE SCALE GENOMIC DNA]</scope>
    <source>
        <strain evidence="2">1</strain>
    </source>
</reference>
<organism evidence="2 3">
    <name type="scientific">Hyella patelloides LEGE 07179</name>
    <dbReference type="NCBI Taxonomy" id="945734"/>
    <lineage>
        <taxon>Bacteria</taxon>
        <taxon>Bacillati</taxon>
        <taxon>Cyanobacteriota</taxon>
        <taxon>Cyanophyceae</taxon>
        <taxon>Pleurocapsales</taxon>
        <taxon>Hyellaceae</taxon>
        <taxon>Hyella</taxon>
    </lineage>
</organism>
<evidence type="ECO:0000313" key="2">
    <source>
        <dbReference type="EMBL" id="VEP12771.1"/>
    </source>
</evidence>
<feature type="transmembrane region" description="Helical" evidence="1">
    <location>
        <begin position="12"/>
        <end position="36"/>
    </location>
</feature>
<feature type="transmembrane region" description="Helical" evidence="1">
    <location>
        <begin position="57"/>
        <end position="78"/>
    </location>
</feature>
<evidence type="ECO:0000256" key="1">
    <source>
        <dbReference type="SAM" id="Phobius"/>
    </source>
</evidence>
<proteinExistence type="predicted"/>